<dbReference type="Proteomes" id="UP000577956">
    <property type="component" value="Unassembled WGS sequence"/>
</dbReference>
<feature type="domain" description="N-acetyltransferase" evidence="1">
    <location>
        <begin position="10"/>
        <end position="178"/>
    </location>
</feature>
<dbReference type="InterPro" id="IPR000182">
    <property type="entry name" value="GNAT_dom"/>
</dbReference>
<dbReference type="SUPFAM" id="SSF55729">
    <property type="entry name" value="Acyl-CoA N-acyltransferases (Nat)"/>
    <property type="match status" value="1"/>
</dbReference>
<dbReference type="InterPro" id="IPR016181">
    <property type="entry name" value="Acyl_CoA_acyltransferase"/>
</dbReference>
<dbReference type="Proteomes" id="UP000618382">
    <property type="component" value="Unassembled WGS sequence"/>
</dbReference>
<evidence type="ECO:0000313" key="2">
    <source>
        <dbReference type="EMBL" id="GIG32412.1"/>
    </source>
</evidence>
<comment type="caution">
    <text evidence="3">The sequence shown here is derived from an EMBL/GenBank/DDBJ whole genome shotgun (WGS) entry which is preliminary data.</text>
</comment>
<dbReference type="EMBL" id="JACCBK010000001">
    <property type="protein sequence ID" value="NYD86802.1"/>
    <property type="molecule type" value="Genomic_DNA"/>
</dbReference>
<dbReference type="CDD" id="cd04301">
    <property type="entry name" value="NAT_SF"/>
    <property type="match status" value="1"/>
</dbReference>
<dbReference type="EMBL" id="BONN01000003">
    <property type="protein sequence ID" value="GIG32412.1"/>
    <property type="molecule type" value="Genomic_DNA"/>
</dbReference>
<reference evidence="2 5" key="2">
    <citation type="submission" date="2021-01" db="EMBL/GenBank/DDBJ databases">
        <title>Whole genome shotgun sequence of Cellulomonas oligotrophica NBRC 109435.</title>
        <authorList>
            <person name="Komaki H."/>
            <person name="Tamura T."/>
        </authorList>
    </citation>
    <scope>NUCLEOTIDE SEQUENCE [LARGE SCALE GENOMIC DNA]</scope>
    <source>
        <strain evidence="2 5">NBRC 109435</strain>
    </source>
</reference>
<proteinExistence type="predicted"/>
<reference evidence="3 4" key="1">
    <citation type="submission" date="2020-07" db="EMBL/GenBank/DDBJ databases">
        <title>Sequencing the genomes of 1000 actinobacteria strains.</title>
        <authorList>
            <person name="Klenk H.-P."/>
        </authorList>
    </citation>
    <scope>NUCLEOTIDE SEQUENCE [LARGE SCALE GENOMIC DNA]</scope>
    <source>
        <strain evidence="3 4">DSM 24482</strain>
    </source>
</reference>
<protein>
    <submittedName>
        <fullName evidence="3">Putative acetyltransferase</fullName>
    </submittedName>
</protein>
<organism evidence="3 4">
    <name type="scientific">Cellulomonas oligotrophica</name>
    <dbReference type="NCBI Taxonomy" id="931536"/>
    <lineage>
        <taxon>Bacteria</taxon>
        <taxon>Bacillati</taxon>
        <taxon>Actinomycetota</taxon>
        <taxon>Actinomycetes</taxon>
        <taxon>Micrococcales</taxon>
        <taxon>Cellulomonadaceae</taxon>
        <taxon>Cellulomonas</taxon>
    </lineage>
</organism>
<evidence type="ECO:0000259" key="1">
    <source>
        <dbReference type="PROSITE" id="PS51186"/>
    </source>
</evidence>
<gene>
    <name evidence="3" type="ORF">BKA21_002351</name>
    <name evidence="2" type="ORF">Col01nite_15710</name>
</gene>
<dbReference type="GO" id="GO:0016747">
    <property type="term" value="F:acyltransferase activity, transferring groups other than amino-acyl groups"/>
    <property type="evidence" value="ECO:0007669"/>
    <property type="project" value="InterPro"/>
</dbReference>
<evidence type="ECO:0000313" key="4">
    <source>
        <dbReference type="Proteomes" id="UP000577956"/>
    </source>
</evidence>
<keyword evidence="5" id="KW-1185">Reference proteome</keyword>
<dbReference type="PANTHER" id="PTHR39173:SF1">
    <property type="entry name" value="ACETYLTRANSFERASE"/>
    <property type="match status" value="1"/>
</dbReference>
<dbReference type="PROSITE" id="PS51186">
    <property type="entry name" value="GNAT"/>
    <property type="match status" value="1"/>
</dbReference>
<dbReference type="Pfam" id="PF00583">
    <property type="entry name" value="Acetyltransf_1"/>
    <property type="match status" value="1"/>
</dbReference>
<dbReference type="PANTHER" id="PTHR39173">
    <property type="entry name" value="ACETYLTRANSFERASE"/>
    <property type="match status" value="1"/>
</dbReference>
<sequence length="181" mass="18947">MTATPGTSRLVLRPLTLGDEDQVRAAERELAADGFEFLAGHGGRPFAEQVAALDAEARGTDLPEGWVPATFLVGVVDGVIVGRVSVRHRLNAWLAQYGGHIGYAVRPAYRRQGHATALLRAGLVHCAALGIDQALVTCADTNVASARTIEGCGGALQDVVDGDDGRPTRRYLIPTALPAAG</sequence>
<dbReference type="RefSeq" id="WP_140459309.1">
    <property type="nucleotide sequence ID" value="NZ_BAABFI010000001.1"/>
</dbReference>
<dbReference type="Gene3D" id="3.40.630.30">
    <property type="match status" value="1"/>
</dbReference>
<evidence type="ECO:0000313" key="3">
    <source>
        <dbReference type="EMBL" id="NYD86802.1"/>
    </source>
</evidence>
<evidence type="ECO:0000313" key="5">
    <source>
        <dbReference type="Proteomes" id="UP000618382"/>
    </source>
</evidence>
<name>A0A7Y9FGV3_9CELL</name>
<keyword evidence="3" id="KW-0808">Transferase</keyword>
<dbReference type="AlphaFoldDB" id="A0A7Y9FGV3"/>
<accession>A0A7Y9FGV3</accession>